<gene>
    <name evidence="8" type="ORF">IPP58_09545</name>
</gene>
<keyword evidence="8" id="KW-0032">Aminotransferase</keyword>
<accession>A0A9D7SHN6</accession>
<keyword evidence="5 7" id="KW-0456">Lyase</keyword>
<dbReference type="InterPro" id="IPR015422">
    <property type="entry name" value="PyrdxlP-dep_Trfase_small"/>
</dbReference>
<feature type="modified residue" description="N6-(pyridoxal phosphate)lysine" evidence="6">
    <location>
        <position position="295"/>
    </location>
</feature>
<evidence type="ECO:0000313" key="9">
    <source>
        <dbReference type="Proteomes" id="UP000886657"/>
    </source>
</evidence>
<evidence type="ECO:0000256" key="2">
    <source>
        <dbReference type="ARBA" id="ARBA00009533"/>
    </source>
</evidence>
<evidence type="ECO:0000256" key="5">
    <source>
        <dbReference type="ARBA" id="ARBA00023239"/>
    </source>
</evidence>
<dbReference type="Gene3D" id="3.40.640.10">
    <property type="entry name" value="Type I PLP-dependent aspartate aminotransferase-like (Major domain)"/>
    <property type="match status" value="1"/>
</dbReference>
<dbReference type="Pfam" id="PF00282">
    <property type="entry name" value="Pyridoxal_deC"/>
    <property type="match status" value="1"/>
</dbReference>
<dbReference type="GO" id="GO:0019752">
    <property type="term" value="P:carboxylic acid metabolic process"/>
    <property type="evidence" value="ECO:0007669"/>
    <property type="project" value="InterPro"/>
</dbReference>
<dbReference type="PANTHER" id="PTHR11999">
    <property type="entry name" value="GROUP II PYRIDOXAL-5-PHOSPHATE DECARBOXYLASE"/>
    <property type="match status" value="1"/>
</dbReference>
<evidence type="ECO:0000256" key="4">
    <source>
        <dbReference type="ARBA" id="ARBA00022898"/>
    </source>
</evidence>
<dbReference type="GO" id="GO:0030170">
    <property type="term" value="F:pyridoxal phosphate binding"/>
    <property type="evidence" value="ECO:0007669"/>
    <property type="project" value="InterPro"/>
</dbReference>
<dbReference type="PANTHER" id="PTHR11999:SF70">
    <property type="entry name" value="MIP05841P"/>
    <property type="match status" value="1"/>
</dbReference>
<sequence length="471" mass="51924">MDAQDFRRLGYQLVDWIADYREGLERLPVMSRVQPGEIRAAFPDHPPQHGGRMDQALAALERDVLPGITHWNHPSFFAYFPSNTSYSSILGDLAASGLGVQGMSWQTSPAATEVEEVVMDWLRQMVGLSPAFTGVIHDTASTATFTALLCAREKASGFAQDGEGLQSGEAPLVVYASDQGHSSIEKAALLAGFGRSFLRLVPTDENHAIRIDLLQAAIEKDLDIGLRPCALVAAVGTTGTTALDPVAAMADLAEQHGLWLHVDAALAGTAMVLPECRWMWAGVERADSLVFNPHKWMGVGFDLSAYYVRDPQHLIRVMSTNPSYLRTAQDGQVSNFRDWHIQLGRRFRALKLWFYLMDVGVEGLQARLRRDLENAQWLKEQVDATPDWERLAPVPLQTVCLRHLAPGLDETALATHNLAIARRINEGGKAYLTPSILKGTQMLRVSIGAESTERRHVEQLWTALQLASQSG</sequence>
<comment type="cofactor">
    <cofactor evidence="1 6 7">
        <name>pyridoxal 5'-phosphate</name>
        <dbReference type="ChEBI" id="CHEBI:597326"/>
    </cofactor>
</comment>
<dbReference type="PRINTS" id="PR00800">
    <property type="entry name" value="YHDCRBOXLASE"/>
</dbReference>
<dbReference type="InterPro" id="IPR002129">
    <property type="entry name" value="PyrdxlP-dep_de-COase"/>
</dbReference>
<name>A0A9D7SHN6_9BACT</name>
<evidence type="ECO:0000256" key="1">
    <source>
        <dbReference type="ARBA" id="ARBA00001933"/>
    </source>
</evidence>
<dbReference type="AlphaFoldDB" id="A0A9D7SHN6"/>
<evidence type="ECO:0000256" key="7">
    <source>
        <dbReference type="RuleBase" id="RU000382"/>
    </source>
</evidence>
<dbReference type="InterPro" id="IPR010977">
    <property type="entry name" value="Aromatic_deC"/>
</dbReference>
<dbReference type="SUPFAM" id="SSF53383">
    <property type="entry name" value="PLP-dependent transferases"/>
    <property type="match status" value="1"/>
</dbReference>
<evidence type="ECO:0000256" key="3">
    <source>
        <dbReference type="ARBA" id="ARBA00022793"/>
    </source>
</evidence>
<reference evidence="8" key="1">
    <citation type="submission" date="2020-10" db="EMBL/GenBank/DDBJ databases">
        <title>Connecting structure to function with the recovery of over 1000 high-quality activated sludge metagenome-assembled genomes encoding full-length rRNA genes using long-read sequencing.</title>
        <authorList>
            <person name="Singleton C.M."/>
            <person name="Petriglieri F."/>
            <person name="Kristensen J.M."/>
            <person name="Kirkegaard R.H."/>
            <person name="Michaelsen T.Y."/>
            <person name="Andersen M.H."/>
            <person name="Karst S.M."/>
            <person name="Dueholm M.S."/>
            <person name="Nielsen P.H."/>
            <person name="Albertsen M."/>
        </authorList>
    </citation>
    <scope>NUCLEOTIDE SEQUENCE</scope>
    <source>
        <strain evidence="8">Skiv_18-Q3-R9-52_MAXAC.067</strain>
    </source>
</reference>
<dbReference type="Proteomes" id="UP000886657">
    <property type="component" value="Unassembled WGS sequence"/>
</dbReference>
<dbReference type="EMBL" id="JADKIO010000006">
    <property type="protein sequence ID" value="MBK9796724.1"/>
    <property type="molecule type" value="Genomic_DNA"/>
</dbReference>
<dbReference type="GO" id="GO:0006520">
    <property type="term" value="P:amino acid metabolic process"/>
    <property type="evidence" value="ECO:0007669"/>
    <property type="project" value="InterPro"/>
</dbReference>
<evidence type="ECO:0000256" key="6">
    <source>
        <dbReference type="PIRSR" id="PIRSR602129-50"/>
    </source>
</evidence>
<dbReference type="GO" id="GO:0008483">
    <property type="term" value="F:transaminase activity"/>
    <property type="evidence" value="ECO:0007669"/>
    <property type="project" value="UniProtKB-KW"/>
</dbReference>
<keyword evidence="3" id="KW-0210">Decarboxylase</keyword>
<keyword evidence="4 6" id="KW-0663">Pyridoxal phosphate</keyword>
<proteinExistence type="inferred from homology"/>
<dbReference type="GO" id="GO:0016831">
    <property type="term" value="F:carboxy-lyase activity"/>
    <property type="evidence" value="ECO:0007669"/>
    <property type="project" value="UniProtKB-KW"/>
</dbReference>
<keyword evidence="8" id="KW-0808">Transferase</keyword>
<organism evidence="8 9">
    <name type="scientific">Candidatus Geothrix skivensis</name>
    <dbReference type="NCBI Taxonomy" id="2954439"/>
    <lineage>
        <taxon>Bacteria</taxon>
        <taxon>Pseudomonadati</taxon>
        <taxon>Acidobacteriota</taxon>
        <taxon>Holophagae</taxon>
        <taxon>Holophagales</taxon>
        <taxon>Holophagaceae</taxon>
        <taxon>Geothrix</taxon>
    </lineage>
</organism>
<comment type="similarity">
    <text evidence="2 7">Belongs to the group II decarboxylase family.</text>
</comment>
<dbReference type="InterPro" id="IPR015424">
    <property type="entry name" value="PyrdxlP-dep_Trfase"/>
</dbReference>
<evidence type="ECO:0000313" key="8">
    <source>
        <dbReference type="EMBL" id="MBK9796724.1"/>
    </source>
</evidence>
<dbReference type="GO" id="GO:0005737">
    <property type="term" value="C:cytoplasm"/>
    <property type="evidence" value="ECO:0007669"/>
    <property type="project" value="TreeGrafter"/>
</dbReference>
<dbReference type="Gene3D" id="1.20.1340.10">
    <property type="entry name" value="dopa decarboxylase, N-terminal domain"/>
    <property type="match status" value="1"/>
</dbReference>
<dbReference type="InterPro" id="IPR015421">
    <property type="entry name" value="PyrdxlP-dep_Trfase_major"/>
</dbReference>
<dbReference type="Gene3D" id="3.90.1150.10">
    <property type="entry name" value="Aspartate Aminotransferase, domain 1"/>
    <property type="match status" value="1"/>
</dbReference>
<protein>
    <submittedName>
        <fullName evidence="8">Aspartate aminotransferase family protein</fullName>
    </submittedName>
</protein>
<comment type="caution">
    <text evidence="8">The sequence shown here is derived from an EMBL/GenBank/DDBJ whole genome shotgun (WGS) entry which is preliminary data.</text>
</comment>